<evidence type="ECO:0000313" key="2">
    <source>
        <dbReference type="EMBL" id="BAE22746.1"/>
    </source>
</evidence>
<reference evidence="2" key="5">
    <citation type="journal article" date="2002" name="Nature">
        <title>Analysis of the mouse transcriptome based on functional annotation of 60,770 full-length cDNAs.</title>
        <authorList>
            <consortium name="The FANTOM Consortium and the RIKEN Genome Exploration Research Group Phase I and II Team"/>
        </authorList>
    </citation>
    <scope>NUCLEOTIDE SEQUENCE</scope>
    <source>
        <strain evidence="2">C57BL/6J</strain>
        <tissue evidence="2">In vitro fertilized eggs</tissue>
    </source>
</reference>
<organism evidence="2">
    <name type="scientific">Mus musculus</name>
    <name type="common">Mouse</name>
    <dbReference type="NCBI Taxonomy" id="10090"/>
    <lineage>
        <taxon>Eukaryota</taxon>
        <taxon>Metazoa</taxon>
        <taxon>Chordata</taxon>
        <taxon>Craniata</taxon>
        <taxon>Vertebrata</taxon>
        <taxon>Euteleostomi</taxon>
        <taxon>Mammalia</taxon>
        <taxon>Eutheria</taxon>
        <taxon>Euarchontoglires</taxon>
        <taxon>Glires</taxon>
        <taxon>Rodentia</taxon>
        <taxon>Myomorpha</taxon>
        <taxon>Muroidea</taxon>
        <taxon>Muridae</taxon>
        <taxon>Murinae</taxon>
        <taxon>Mus</taxon>
        <taxon>Mus</taxon>
    </lineage>
</organism>
<dbReference type="AGR" id="MGI:3642790"/>
<reference evidence="2" key="1">
    <citation type="journal article" date="1999" name="Methods Enzymol.">
        <title>High-efficiency full-length cDNA cloning.</title>
        <authorList>
            <person name="Carninci P."/>
            <person name="Hayashizaki Y."/>
        </authorList>
    </citation>
    <scope>NUCLEOTIDE SEQUENCE</scope>
    <source>
        <strain evidence="2">C57BL/6J</strain>
        <tissue evidence="2">In vitro fertilized eggs</tissue>
    </source>
</reference>
<reference evidence="2" key="3">
    <citation type="journal article" date="2000" name="Genome Res.">
        <title>RIKEN integrated sequence analysis (RISA) system--384-format sequencing pipeline with 384 multicapillary sequencer.</title>
        <authorList>
            <person name="Shibata K."/>
            <person name="Itoh M."/>
            <person name="Aizawa K."/>
            <person name="Nagaoka S."/>
            <person name="Sasaki N."/>
            <person name="Carninci P."/>
            <person name="Konno H."/>
            <person name="Akiyama J."/>
            <person name="Nishi K."/>
            <person name="Kitsunai T."/>
            <person name="Tashiro H."/>
            <person name="Itoh M."/>
            <person name="Sumi N."/>
            <person name="Ishii Y."/>
            <person name="Nakamura S."/>
            <person name="Hazama M."/>
            <person name="Nishine T."/>
            <person name="Harada A."/>
            <person name="Yamamoto R."/>
            <person name="Matsumoto H."/>
            <person name="Sakaguchi S."/>
            <person name="Ikegami T."/>
            <person name="Kashiwagi K."/>
            <person name="Fujiwake S."/>
            <person name="Inoue K."/>
            <person name="Togawa Y."/>
            <person name="Izawa M."/>
            <person name="Ohara E."/>
            <person name="Watahiki M."/>
            <person name="Yoneda Y."/>
            <person name="Ishikawa T."/>
            <person name="Ozawa K."/>
            <person name="Tanaka T."/>
            <person name="Matsuura S."/>
            <person name="Kawai J."/>
            <person name="Okazaki Y."/>
            <person name="Muramatsu M."/>
            <person name="Inoue Y."/>
            <person name="Kira A."/>
            <person name="Hayashizaki Y."/>
        </authorList>
    </citation>
    <scope>NUCLEOTIDE SEQUENCE</scope>
    <source>
        <strain evidence="2">C57BL/6J</strain>
        <tissue evidence="2">In vitro fertilized eggs</tissue>
    </source>
</reference>
<proteinExistence type="evidence at transcript level"/>
<reference evidence="2" key="8">
    <citation type="journal article" date="2005" name="Science">
        <title>Antisense Transcription in the Mammalian Transcriptome.</title>
        <authorList>
            <consortium name="RIKEN Genome Exploration Research Group and Genome Science Group (Genome Network Project Core Group) and the FANTOM Consortium"/>
        </authorList>
    </citation>
    <scope>NUCLEOTIDE SEQUENCE</scope>
    <source>
        <strain evidence="2">C57BL/6J</strain>
        <tissue evidence="2">In vitro fertilized eggs</tissue>
    </source>
</reference>
<reference evidence="2" key="4">
    <citation type="journal article" date="2001" name="Nature">
        <title>Functional annotation of a full-length mouse cDNA collection.</title>
        <authorList>
            <consortium name="The RIKEN Genome Exploration Research Group Phase II Team and the FANTOM Consortium"/>
        </authorList>
    </citation>
    <scope>NUCLEOTIDE SEQUENCE</scope>
    <source>
        <strain evidence="2">C57BL/6J</strain>
        <tissue evidence="2">In vitro fertilized eggs</tissue>
    </source>
</reference>
<keyword evidence="1" id="KW-0732">Signal</keyword>
<accession>Q3UX17</accession>
<reference evidence="2" key="6">
    <citation type="submission" date="2004-03" db="EMBL/GenBank/DDBJ databases">
        <authorList>
            <person name="Arakawa T."/>
            <person name="Carninci P."/>
            <person name="Fukuda S."/>
            <person name="Hashizume W."/>
            <person name="Hayashida K."/>
            <person name="Hori F."/>
            <person name="Iida J."/>
            <person name="Imamura K."/>
            <person name="Imotani K."/>
            <person name="Itoh M."/>
            <person name="Kanagawa S."/>
            <person name="Kawai J."/>
            <person name="Kojima M."/>
            <person name="Konno H."/>
            <person name="Murata M."/>
            <person name="Nakamura M."/>
            <person name="Ninomiya N."/>
            <person name="Nishiyori H."/>
            <person name="Nomura K."/>
            <person name="Ohno M."/>
            <person name="Sakazume N."/>
            <person name="Sano H."/>
            <person name="Sasaki D."/>
            <person name="Shibata K."/>
            <person name="Shiraki T."/>
            <person name="Tagami M."/>
            <person name="Tagami Y."/>
            <person name="Waki K."/>
            <person name="Watahiki A."/>
            <person name="Muramatsu M."/>
            <person name="Hayashizaki Y."/>
        </authorList>
    </citation>
    <scope>NUCLEOTIDE SEQUENCE</scope>
    <source>
        <strain evidence="2">C57BL/6J</strain>
        <tissue evidence="2">In vitro fertilized eggs</tissue>
    </source>
</reference>
<dbReference type="MGI" id="MGI:3642790">
    <property type="gene designation" value="Gm10523"/>
</dbReference>
<feature type="signal peptide" evidence="1">
    <location>
        <begin position="1"/>
        <end position="16"/>
    </location>
</feature>
<name>Q3UX17_MOUSE</name>
<dbReference type="AlphaFoldDB" id="Q3UX17"/>
<feature type="chain" id="PRO_5004230260" evidence="1">
    <location>
        <begin position="17"/>
        <end position="150"/>
    </location>
</feature>
<reference evidence="2" key="7">
    <citation type="journal article" date="2005" name="Science">
        <title>The Transcriptional Landscape of the Mammalian Genome.</title>
        <authorList>
            <consortium name="The FANTOM Consortium"/>
            <consortium name="Riken Genome Exploration Research Group and Genome Science Group (Genome Network Project Core Group)"/>
        </authorList>
    </citation>
    <scope>NUCLEOTIDE SEQUENCE</scope>
    <source>
        <strain evidence="2">C57BL/6J</strain>
        <tissue evidence="2">In vitro fertilized eggs</tissue>
    </source>
</reference>
<protein>
    <submittedName>
        <fullName evidence="2">Uncharacterized protein</fullName>
    </submittedName>
</protein>
<evidence type="ECO:0000256" key="1">
    <source>
        <dbReference type="SAM" id="SignalP"/>
    </source>
</evidence>
<feature type="non-terminal residue" evidence="2">
    <location>
        <position position="150"/>
    </location>
</feature>
<gene>
    <name evidence="3" type="primary">Gm10523</name>
</gene>
<reference evidence="2" key="2">
    <citation type="journal article" date="2000" name="Genome Res.">
        <title>Normalization and subtraction of cap-trapper-selected cDNAs to prepare full-length cDNA libraries for rapid discovery of new genes.</title>
        <authorList>
            <person name="Carninci P."/>
            <person name="Shibata Y."/>
            <person name="Hayatsu N."/>
            <person name="Sugahara Y."/>
            <person name="Shibata K."/>
            <person name="Itoh M."/>
            <person name="Konno H."/>
            <person name="Okazaki Y."/>
            <person name="Muramatsu M."/>
            <person name="Hayashizaki Y."/>
        </authorList>
    </citation>
    <scope>NUCLEOTIDE SEQUENCE</scope>
    <source>
        <strain evidence="2">C57BL/6J</strain>
        <tissue evidence="2">In vitro fertilized eggs</tissue>
    </source>
</reference>
<dbReference type="EMBL" id="AK135960">
    <property type="protein sequence ID" value="BAE22746.1"/>
    <property type="molecule type" value="mRNA"/>
</dbReference>
<evidence type="ECO:0000313" key="3">
    <source>
        <dbReference type="MGI" id="MGI:3642790"/>
    </source>
</evidence>
<sequence>MCGWILLNVASAFLRSLPQWTLESLDLWCSISKYIQAGLMPYPRARYYTGSSLPPEGLSEAPALQFSLTDATLRVVFPIGTHRLPLSMAFAAFLKTIGRVIFLLWELCSAVIMHGARNCPYQPWVNFFSSTLLGPSLEFSTWVYAIPTKT</sequence>